<organism evidence="3 4">
    <name type="scientific">Paenibacillus lemnae</name>
    <dbReference type="NCBI Taxonomy" id="1330551"/>
    <lineage>
        <taxon>Bacteria</taxon>
        <taxon>Bacillati</taxon>
        <taxon>Bacillota</taxon>
        <taxon>Bacilli</taxon>
        <taxon>Bacillales</taxon>
        <taxon>Paenibacillaceae</taxon>
        <taxon>Paenibacillus</taxon>
    </lineage>
</organism>
<evidence type="ECO:0000256" key="1">
    <source>
        <dbReference type="SAM" id="MobiDB-lite"/>
    </source>
</evidence>
<keyword evidence="2" id="KW-0812">Transmembrane</keyword>
<feature type="transmembrane region" description="Helical" evidence="2">
    <location>
        <begin position="12"/>
        <end position="33"/>
    </location>
</feature>
<gene>
    <name evidence="3" type="ORF">HII30_00245</name>
</gene>
<accession>A0A848M111</accession>
<keyword evidence="2" id="KW-1133">Transmembrane helix</keyword>
<evidence type="ECO:0000256" key="2">
    <source>
        <dbReference type="SAM" id="Phobius"/>
    </source>
</evidence>
<feature type="compositionally biased region" description="Basic and acidic residues" evidence="1">
    <location>
        <begin position="73"/>
        <end position="105"/>
    </location>
</feature>
<reference evidence="3 4" key="1">
    <citation type="submission" date="2020-04" db="EMBL/GenBank/DDBJ databases">
        <title>Paenibacillus algicola sp. nov., a novel marine bacterium producing alginate lyase.</title>
        <authorList>
            <person name="Huang H."/>
        </authorList>
    </citation>
    <scope>NUCLEOTIDE SEQUENCE [LARGE SCALE GENOMIC DNA]</scope>
    <source>
        <strain evidence="3 4">L7-75</strain>
    </source>
</reference>
<comment type="caution">
    <text evidence="3">The sequence shown here is derived from an EMBL/GenBank/DDBJ whole genome shotgun (WGS) entry which is preliminary data.</text>
</comment>
<name>A0A848M111_PAELE</name>
<dbReference type="RefSeq" id="WP_169502924.1">
    <property type="nucleotide sequence ID" value="NZ_JABBPN010000001.1"/>
</dbReference>
<sequence length="215" mass="23093">MRILKWLLKISVTAVLVSTLTILTTGLVVNAYLKSVLASFNIELEGQPLGFGGIVNNIFSNQAAGGVQGTTAAEKEASEKEASEKEASRQGKDDSVNENPVRDTESESDPGKGTAESGEPPDNALPVMGSGADSLEGEEIVMTPDELGSKKSSLTMKEKEEIFTLLMRKLPQSEMQKISAAMEGGLTASELKEMESGIAQYLSEEEFQKLMEMLQ</sequence>
<evidence type="ECO:0000313" key="3">
    <source>
        <dbReference type="EMBL" id="NMO94216.1"/>
    </source>
</evidence>
<dbReference type="Proteomes" id="UP000565468">
    <property type="component" value="Unassembled WGS sequence"/>
</dbReference>
<evidence type="ECO:0000313" key="4">
    <source>
        <dbReference type="Proteomes" id="UP000565468"/>
    </source>
</evidence>
<feature type="region of interest" description="Disordered" evidence="1">
    <location>
        <begin position="69"/>
        <end position="131"/>
    </location>
</feature>
<dbReference type="EMBL" id="JABBPN010000001">
    <property type="protein sequence ID" value="NMO94216.1"/>
    <property type="molecule type" value="Genomic_DNA"/>
</dbReference>
<keyword evidence="4" id="KW-1185">Reference proteome</keyword>
<dbReference type="AlphaFoldDB" id="A0A848M111"/>
<protein>
    <submittedName>
        <fullName evidence="3">Uncharacterized protein</fullName>
    </submittedName>
</protein>
<proteinExistence type="predicted"/>
<keyword evidence="2" id="KW-0472">Membrane</keyword>